<feature type="region of interest" description="Disordered" evidence="5">
    <location>
        <begin position="114"/>
        <end position="152"/>
    </location>
</feature>
<dbReference type="PANTHER" id="PTHR11271:SF6">
    <property type="entry name" value="GUANINE DEAMINASE"/>
    <property type="match status" value="1"/>
</dbReference>
<evidence type="ECO:0000313" key="8">
    <source>
        <dbReference type="Proteomes" id="UP001334248"/>
    </source>
</evidence>
<evidence type="ECO:0000256" key="4">
    <source>
        <dbReference type="ARBA" id="ARBA00022833"/>
    </source>
</evidence>
<keyword evidence="3" id="KW-0378">Hydrolase</keyword>
<dbReference type="Gene3D" id="2.30.40.10">
    <property type="entry name" value="Urease, subunit C, domain 1"/>
    <property type="match status" value="2"/>
</dbReference>
<keyword evidence="4" id="KW-0862">Zinc</keyword>
<dbReference type="Pfam" id="PF01979">
    <property type="entry name" value="Amidohydro_1"/>
    <property type="match status" value="1"/>
</dbReference>
<keyword evidence="2" id="KW-0479">Metal-binding</keyword>
<proteinExistence type="predicted"/>
<dbReference type="SUPFAM" id="SSF51556">
    <property type="entry name" value="Metallo-dependent hydrolases"/>
    <property type="match status" value="1"/>
</dbReference>
<evidence type="ECO:0000256" key="2">
    <source>
        <dbReference type="ARBA" id="ARBA00022723"/>
    </source>
</evidence>
<comment type="cofactor">
    <cofactor evidence="1">
        <name>Zn(2+)</name>
        <dbReference type="ChEBI" id="CHEBI:29105"/>
    </cofactor>
</comment>
<dbReference type="PANTHER" id="PTHR11271">
    <property type="entry name" value="GUANINE DEAMINASE"/>
    <property type="match status" value="1"/>
</dbReference>
<dbReference type="InterPro" id="IPR011059">
    <property type="entry name" value="Metal-dep_hydrolase_composite"/>
</dbReference>
<keyword evidence="8" id="KW-1185">Reference proteome</keyword>
<dbReference type="Gene3D" id="3.20.20.140">
    <property type="entry name" value="Metal-dependent hydrolases"/>
    <property type="match status" value="2"/>
</dbReference>
<dbReference type="EMBL" id="JAVHJV010000005">
    <property type="protein sequence ID" value="KAK5942633.1"/>
    <property type="molecule type" value="Genomic_DNA"/>
</dbReference>
<accession>A0ABR0RQW2</accession>
<feature type="domain" description="Amidohydrolase-related" evidence="6">
    <location>
        <begin position="75"/>
        <end position="495"/>
    </location>
</feature>
<evidence type="ECO:0000256" key="5">
    <source>
        <dbReference type="SAM" id="MobiDB-lite"/>
    </source>
</evidence>
<feature type="compositionally biased region" description="Low complexity" evidence="5">
    <location>
        <begin position="117"/>
        <end position="141"/>
    </location>
</feature>
<dbReference type="SUPFAM" id="SSF51338">
    <property type="entry name" value="Composite domain of metallo-dependent hydrolases"/>
    <property type="match status" value="1"/>
</dbReference>
<organism evidence="7 8">
    <name type="scientific">Knufia obscura</name>
    <dbReference type="NCBI Taxonomy" id="1635080"/>
    <lineage>
        <taxon>Eukaryota</taxon>
        <taxon>Fungi</taxon>
        <taxon>Dikarya</taxon>
        <taxon>Ascomycota</taxon>
        <taxon>Pezizomycotina</taxon>
        <taxon>Eurotiomycetes</taxon>
        <taxon>Chaetothyriomycetidae</taxon>
        <taxon>Chaetothyriales</taxon>
        <taxon>Trichomeriaceae</taxon>
        <taxon>Knufia</taxon>
    </lineage>
</organism>
<dbReference type="Proteomes" id="UP001334248">
    <property type="component" value="Unassembled WGS sequence"/>
</dbReference>
<dbReference type="GeneID" id="89998647"/>
<evidence type="ECO:0000256" key="1">
    <source>
        <dbReference type="ARBA" id="ARBA00001947"/>
    </source>
</evidence>
<sequence length="499" mass="54795">MAGRKQIFVGRFISAPGPNDLLIQEGAVLVSSTDGHGIIEKTSWTAQNSKDALTEFGLSEKDVEVVEAHQNGFFFPGFIDTHIHAPQYPNVGIFGKSTLLDWLTTYTFPLEASIGDTGPAAETTSTTTTTTTNGAPSSPTNPQQPASKKRKLTPLPRAYKVYTKVVDRTLRNGTTTASYFATLSVPATNLLASIAHTRGQRAYIGRVCMDHPETCPDFYRDETPDQTIQHAIESIEYIQRLDPRGELLAPIVTPRFAPSCQAETLTRLGELALTRSLRVQTHISENKGEVELVSQLFPDRKNYTDVYDHAGLLTHRTILAHAIHLSNDEITTIAQRKSKISHCPASNSALGSGFCPVRKLLDAGLDVSLGTDVSGGYSVSILDSVRQTCLVSRQLGYVNGGEKRWNIGVTEGLWLATVGGARCVGMEDRLGGFEVGMLWDVQEVVLDEVDGDEDGDGKGQVDIFGWENWEERVDKWVWNGDDRNVRRVWVGGRLVHERG</sequence>
<reference evidence="7 8" key="1">
    <citation type="journal article" date="2023" name="Res Sq">
        <title>Genomic and morphological characterization of Knufia obscura isolated from the Mars 2020 spacecraft assembly facility.</title>
        <authorList>
            <person name="Chander A.M."/>
            <person name="Teixeira M.M."/>
            <person name="Singh N.K."/>
            <person name="Williams M.P."/>
            <person name="Parker C.W."/>
            <person name="Leo P."/>
            <person name="Stajich J.E."/>
            <person name="Torok T."/>
            <person name="Tighe S."/>
            <person name="Mason C.E."/>
            <person name="Venkateswaran K."/>
        </authorList>
    </citation>
    <scope>NUCLEOTIDE SEQUENCE [LARGE SCALE GENOMIC DNA]</scope>
    <source>
        <strain evidence="7 8">CCFEE 5817</strain>
    </source>
</reference>
<comment type="caution">
    <text evidence="7">The sequence shown here is derived from an EMBL/GenBank/DDBJ whole genome shotgun (WGS) entry which is preliminary data.</text>
</comment>
<evidence type="ECO:0000313" key="7">
    <source>
        <dbReference type="EMBL" id="KAK5942633.1"/>
    </source>
</evidence>
<dbReference type="RefSeq" id="XP_064730723.1">
    <property type="nucleotide sequence ID" value="XM_064873619.1"/>
</dbReference>
<evidence type="ECO:0000259" key="6">
    <source>
        <dbReference type="Pfam" id="PF01979"/>
    </source>
</evidence>
<name>A0ABR0RQW2_9EURO</name>
<gene>
    <name evidence="7" type="ORF">PMZ80_005198</name>
</gene>
<protein>
    <recommendedName>
        <fullName evidence="6">Amidohydrolase-related domain-containing protein</fullName>
    </recommendedName>
</protein>
<evidence type="ECO:0000256" key="3">
    <source>
        <dbReference type="ARBA" id="ARBA00022801"/>
    </source>
</evidence>
<dbReference type="InterPro" id="IPR006680">
    <property type="entry name" value="Amidohydro-rel"/>
</dbReference>
<dbReference type="InterPro" id="IPR032466">
    <property type="entry name" value="Metal_Hydrolase"/>
</dbReference>
<dbReference type="InterPro" id="IPR051607">
    <property type="entry name" value="Metallo-dep_hydrolases"/>
</dbReference>